<feature type="compositionally biased region" description="Polar residues" evidence="1">
    <location>
        <begin position="68"/>
        <end position="86"/>
    </location>
</feature>
<dbReference type="AlphaFoldDB" id="A0A157ZGF2"/>
<evidence type="ECO:0000313" key="3">
    <source>
        <dbReference type="EMBL" id="SAK44611.1"/>
    </source>
</evidence>
<feature type="compositionally biased region" description="Basic and acidic residues" evidence="1">
    <location>
        <begin position="91"/>
        <end position="100"/>
    </location>
</feature>
<comment type="caution">
    <text evidence="3">The sequence shown here is derived from an EMBL/GenBank/DDBJ whole genome shotgun (WGS) entry which is preliminary data.</text>
</comment>
<organism evidence="3 4">
    <name type="scientific">Caballeronia pedi</name>
    <dbReference type="NCBI Taxonomy" id="1777141"/>
    <lineage>
        <taxon>Bacteria</taxon>
        <taxon>Pseudomonadati</taxon>
        <taxon>Pseudomonadota</taxon>
        <taxon>Betaproteobacteria</taxon>
        <taxon>Burkholderiales</taxon>
        <taxon>Burkholderiaceae</taxon>
        <taxon>Caballeronia</taxon>
    </lineage>
</organism>
<feature type="domain" description="Rhamnogalacturonase A/B/Epimerase-like pectate lyase" evidence="2">
    <location>
        <begin position="97"/>
        <end position="140"/>
    </location>
</feature>
<dbReference type="GO" id="GO:0016829">
    <property type="term" value="F:lyase activity"/>
    <property type="evidence" value="ECO:0007669"/>
    <property type="project" value="UniProtKB-KW"/>
</dbReference>
<dbReference type="RefSeq" id="WP_061173316.1">
    <property type="nucleotide sequence ID" value="NZ_FCOE02000002.1"/>
</dbReference>
<evidence type="ECO:0000256" key="1">
    <source>
        <dbReference type="SAM" id="MobiDB-lite"/>
    </source>
</evidence>
<proteinExistence type="predicted"/>
<protein>
    <submittedName>
        <fullName evidence="3">Pectate lyase superfamily protein</fullName>
    </submittedName>
</protein>
<name>A0A157ZGF2_9BURK</name>
<dbReference type="OrthoDB" id="241638at2"/>
<feature type="region of interest" description="Disordered" evidence="1">
    <location>
        <begin position="64"/>
        <end position="105"/>
    </location>
</feature>
<dbReference type="InterPro" id="IPR024535">
    <property type="entry name" value="RHGA/B-epi-like_pectate_lyase"/>
</dbReference>
<keyword evidence="4" id="KW-1185">Reference proteome</keyword>
<dbReference type="STRING" id="1777141.AWB80_00780"/>
<dbReference type="Gene3D" id="2.160.20.10">
    <property type="entry name" value="Single-stranded right-handed beta-helix, Pectin lyase-like"/>
    <property type="match status" value="1"/>
</dbReference>
<evidence type="ECO:0000259" key="2">
    <source>
        <dbReference type="Pfam" id="PF12708"/>
    </source>
</evidence>
<dbReference type="Proteomes" id="UP000054911">
    <property type="component" value="Unassembled WGS sequence"/>
</dbReference>
<gene>
    <name evidence="3" type="ORF">AWB80_00780</name>
</gene>
<reference evidence="3" key="1">
    <citation type="submission" date="2016-01" db="EMBL/GenBank/DDBJ databases">
        <authorList>
            <person name="Peeters C."/>
        </authorList>
    </citation>
    <scope>NUCLEOTIDE SEQUENCE [LARGE SCALE GENOMIC DNA]</scope>
    <source>
        <strain evidence="3">LMG 29323</strain>
    </source>
</reference>
<dbReference type="Pfam" id="PF12708">
    <property type="entry name" value="Pect-lyase_RHGA_epim"/>
    <property type="match status" value="1"/>
</dbReference>
<keyword evidence="3" id="KW-0456">Lyase</keyword>
<sequence length="349" mass="37246">MRKPIVIGVLLVGVAAVVVGIPGVTKQVQTAYAAWQDGRLQDHLSTRNFRRWWHKIRYGGDESVPRASLNSSPVPATPSCPQTSFTPPKLIDPRSPKDFGARGNGTTDDTKAFQAAVDAGDVLVPAGTYLLNHTVVVTASNRHIQCEPGVTLKKTVRADSNMFNYEGPSTGNSLVGCNFVGANPTRVRDWENPGHYDIPVQTNGAVDNFVLAGNSFRDFFGQSMFQTEGQGGGTGAVLVFNSFANCPLYGIALVGSVNGRIAYNLADNCRMGPENNDATQDSGGNVLECNRMVNGGNITGGSNGEGGVDYSRNVVRHNVLDGGYMQISPPERGKAARYIDNTCNDCGTE</sequence>
<accession>A0A157ZGF2</accession>
<dbReference type="InterPro" id="IPR012334">
    <property type="entry name" value="Pectin_lyas_fold"/>
</dbReference>
<dbReference type="SUPFAM" id="SSF51126">
    <property type="entry name" value="Pectin lyase-like"/>
    <property type="match status" value="1"/>
</dbReference>
<dbReference type="EMBL" id="FCOE02000002">
    <property type="protein sequence ID" value="SAK44611.1"/>
    <property type="molecule type" value="Genomic_DNA"/>
</dbReference>
<dbReference type="InterPro" id="IPR011050">
    <property type="entry name" value="Pectin_lyase_fold/virulence"/>
</dbReference>
<evidence type="ECO:0000313" key="4">
    <source>
        <dbReference type="Proteomes" id="UP000054911"/>
    </source>
</evidence>